<reference evidence="7 8" key="1">
    <citation type="journal article" date="2007" name="Nature">
        <title>Evolution of genes and genomes on the Drosophila phylogeny.</title>
        <authorList>
            <consortium name="Drosophila 12 Genomes Consortium"/>
            <person name="Clark A.G."/>
            <person name="Eisen M.B."/>
            <person name="Smith D.R."/>
            <person name="Bergman C.M."/>
            <person name="Oliver B."/>
            <person name="Markow T.A."/>
            <person name="Kaufman T.C."/>
            <person name="Kellis M."/>
            <person name="Gelbart W."/>
            <person name="Iyer V.N."/>
            <person name="Pollard D.A."/>
            <person name="Sackton T.B."/>
            <person name="Larracuente A.M."/>
            <person name="Singh N.D."/>
            <person name="Abad J.P."/>
            <person name="Abt D.N."/>
            <person name="Adryan B."/>
            <person name="Aguade M."/>
            <person name="Akashi H."/>
            <person name="Anderson W.W."/>
            <person name="Aquadro C.F."/>
            <person name="Ardell D.H."/>
            <person name="Arguello R."/>
            <person name="Artieri C.G."/>
            <person name="Barbash D.A."/>
            <person name="Barker D."/>
            <person name="Barsanti P."/>
            <person name="Batterham P."/>
            <person name="Batzoglou S."/>
            <person name="Begun D."/>
            <person name="Bhutkar A."/>
            <person name="Blanco E."/>
            <person name="Bosak S.A."/>
            <person name="Bradley R.K."/>
            <person name="Brand A.D."/>
            <person name="Brent M.R."/>
            <person name="Brooks A.N."/>
            <person name="Brown R.H."/>
            <person name="Butlin R.K."/>
            <person name="Caggese C."/>
            <person name="Calvi B.R."/>
            <person name="Bernardo de Carvalho A."/>
            <person name="Caspi A."/>
            <person name="Castrezana S."/>
            <person name="Celniker S.E."/>
            <person name="Chang J.L."/>
            <person name="Chapple C."/>
            <person name="Chatterji S."/>
            <person name="Chinwalla A."/>
            <person name="Civetta A."/>
            <person name="Clifton S.W."/>
            <person name="Comeron J.M."/>
            <person name="Costello J.C."/>
            <person name="Coyne J.A."/>
            <person name="Daub J."/>
            <person name="David R.G."/>
            <person name="Delcher A.L."/>
            <person name="Delehaunty K."/>
            <person name="Do C.B."/>
            <person name="Ebling H."/>
            <person name="Edwards K."/>
            <person name="Eickbush T."/>
            <person name="Evans J.D."/>
            <person name="Filipski A."/>
            <person name="Findeiss S."/>
            <person name="Freyhult E."/>
            <person name="Fulton L."/>
            <person name="Fulton R."/>
            <person name="Garcia A.C."/>
            <person name="Gardiner A."/>
            <person name="Garfield D.A."/>
            <person name="Garvin B.E."/>
            <person name="Gibson G."/>
            <person name="Gilbert D."/>
            <person name="Gnerre S."/>
            <person name="Godfrey J."/>
            <person name="Good R."/>
            <person name="Gotea V."/>
            <person name="Gravely B."/>
            <person name="Greenberg A.J."/>
            <person name="Griffiths-Jones S."/>
            <person name="Gross S."/>
            <person name="Guigo R."/>
            <person name="Gustafson E.A."/>
            <person name="Haerty W."/>
            <person name="Hahn M.W."/>
            <person name="Halligan D.L."/>
            <person name="Halpern A.L."/>
            <person name="Halter G.M."/>
            <person name="Han M.V."/>
            <person name="Heger A."/>
            <person name="Hillier L."/>
            <person name="Hinrichs A.S."/>
            <person name="Holmes I."/>
            <person name="Hoskins R.A."/>
            <person name="Hubisz M.J."/>
            <person name="Hultmark D."/>
            <person name="Huntley M.A."/>
            <person name="Jaffe D.B."/>
            <person name="Jagadeeshan S."/>
            <person name="Jeck W.R."/>
            <person name="Johnson J."/>
            <person name="Jones C.D."/>
            <person name="Jordan W.C."/>
            <person name="Karpen G.H."/>
            <person name="Kataoka E."/>
            <person name="Keightley P.D."/>
            <person name="Kheradpour P."/>
            <person name="Kirkness E.F."/>
            <person name="Koerich L.B."/>
            <person name="Kristiansen K."/>
            <person name="Kudrna D."/>
            <person name="Kulathinal R.J."/>
            <person name="Kumar S."/>
            <person name="Kwok R."/>
            <person name="Lander E."/>
            <person name="Langley C.H."/>
            <person name="Lapoint R."/>
            <person name="Lazzaro B.P."/>
            <person name="Lee S.J."/>
            <person name="Levesque L."/>
            <person name="Li R."/>
            <person name="Lin C.F."/>
            <person name="Lin M.F."/>
            <person name="Lindblad-Toh K."/>
            <person name="Llopart A."/>
            <person name="Long M."/>
            <person name="Low L."/>
            <person name="Lozovsky E."/>
            <person name="Lu J."/>
            <person name="Luo M."/>
            <person name="Machado C.A."/>
            <person name="Makalowski W."/>
            <person name="Marzo M."/>
            <person name="Matsuda M."/>
            <person name="Matzkin L."/>
            <person name="McAllister B."/>
            <person name="McBride C.S."/>
            <person name="McKernan B."/>
            <person name="McKernan K."/>
            <person name="Mendez-Lago M."/>
            <person name="Minx P."/>
            <person name="Mollenhauer M.U."/>
            <person name="Montooth K."/>
            <person name="Mount S.M."/>
            <person name="Mu X."/>
            <person name="Myers E."/>
            <person name="Negre B."/>
            <person name="Newfeld S."/>
            <person name="Nielsen R."/>
            <person name="Noor M.A."/>
            <person name="O'Grady P."/>
            <person name="Pachter L."/>
            <person name="Papaceit M."/>
            <person name="Parisi M.J."/>
            <person name="Parisi M."/>
            <person name="Parts L."/>
            <person name="Pedersen J.S."/>
            <person name="Pesole G."/>
            <person name="Phillippy A.M."/>
            <person name="Ponting C.P."/>
            <person name="Pop M."/>
            <person name="Porcelli D."/>
            <person name="Powell J.R."/>
            <person name="Prohaska S."/>
            <person name="Pruitt K."/>
            <person name="Puig M."/>
            <person name="Quesneville H."/>
            <person name="Ram K.R."/>
            <person name="Rand D."/>
            <person name="Rasmussen M.D."/>
            <person name="Reed L.K."/>
            <person name="Reenan R."/>
            <person name="Reily A."/>
            <person name="Remington K.A."/>
            <person name="Rieger T.T."/>
            <person name="Ritchie M.G."/>
            <person name="Robin C."/>
            <person name="Rogers Y.H."/>
            <person name="Rohde C."/>
            <person name="Rozas J."/>
            <person name="Rubenfield M.J."/>
            <person name="Ruiz A."/>
            <person name="Russo S."/>
            <person name="Salzberg S.L."/>
            <person name="Sanchez-Gracia A."/>
            <person name="Saranga D.J."/>
            <person name="Sato H."/>
            <person name="Schaeffer S.W."/>
            <person name="Schatz M.C."/>
            <person name="Schlenke T."/>
            <person name="Schwartz R."/>
            <person name="Segarra C."/>
            <person name="Singh R.S."/>
            <person name="Sirot L."/>
            <person name="Sirota M."/>
            <person name="Sisneros N.B."/>
            <person name="Smith C.D."/>
            <person name="Smith T.F."/>
            <person name="Spieth J."/>
            <person name="Stage D.E."/>
            <person name="Stark A."/>
            <person name="Stephan W."/>
            <person name="Strausberg R.L."/>
            <person name="Strempel S."/>
            <person name="Sturgill D."/>
            <person name="Sutton G."/>
            <person name="Sutton G.G."/>
            <person name="Tao W."/>
            <person name="Teichmann S."/>
            <person name="Tobari Y.N."/>
            <person name="Tomimura Y."/>
            <person name="Tsolas J.M."/>
            <person name="Valente V.L."/>
            <person name="Venter E."/>
            <person name="Venter J.C."/>
            <person name="Vicario S."/>
            <person name="Vieira F.G."/>
            <person name="Vilella A.J."/>
            <person name="Villasante A."/>
            <person name="Walenz B."/>
            <person name="Wang J."/>
            <person name="Wasserman M."/>
            <person name="Watts T."/>
            <person name="Wilson D."/>
            <person name="Wilson R.K."/>
            <person name="Wing R.A."/>
            <person name="Wolfner M.F."/>
            <person name="Wong A."/>
            <person name="Wong G.K."/>
            <person name="Wu C.I."/>
            <person name="Wu G."/>
            <person name="Yamamoto D."/>
            <person name="Yang H.P."/>
            <person name="Yang S.P."/>
            <person name="Yorke J.A."/>
            <person name="Yoshida K."/>
            <person name="Zdobnov E."/>
            <person name="Zhang P."/>
            <person name="Zhang Y."/>
            <person name="Zimin A.V."/>
            <person name="Baldwin J."/>
            <person name="Abdouelleil A."/>
            <person name="Abdulkadir J."/>
            <person name="Abebe A."/>
            <person name="Abera B."/>
            <person name="Abreu J."/>
            <person name="Acer S.C."/>
            <person name="Aftuck L."/>
            <person name="Alexander A."/>
            <person name="An P."/>
            <person name="Anderson E."/>
            <person name="Anderson S."/>
            <person name="Arachi H."/>
            <person name="Azer M."/>
            <person name="Bachantsang P."/>
            <person name="Barry A."/>
            <person name="Bayul T."/>
            <person name="Berlin A."/>
            <person name="Bessette D."/>
            <person name="Bloom T."/>
            <person name="Blye J."/>
            <person name="Boguslavskiy L."/>
            <person name="Bonnet C."/>
            <person name="Boukhgalter B."/>
            <person name="Bourzgui I."/>
            <person name="Brown A."/>
            <person name="Cahill P."/>
            <person name="Channer S."/>
            <person name="Cheshatsang Y."/>
            <person name="Chuda L."/>
            <person name="Citroen M."/>
            <person name="Collymore A."/>
            <person name="Cooke P."/>
            <person name="Costello M."/>
            <person name="D'Aco K."/>
            <person name="Daza R."/>
            <person name="De Haan G."/>
            <person name="DeGray S."/>
            <person name="DeMaso C."/>
            <person name="Dhargay N."/>
            <person name="Dooley K."/>
            <person name="Dooley E."/>
            <person name="Doricent M."/>
            <person name="Dorje P."/>
            <person name="Dorjee K."/>
            <person name="Dupes A."/>
            <person name="Elong R."/>
            <person name="Falk J."/>
            <person name="Farina A."/>
            <person name="Faro S."/>
            <person name="Ferguson D."/>
            <person name="Fisher S."/>
            <person name="Foley C.D."/>
            <person name="Franke A."/>
            <person name="Friedrich D."/>
            <person name="Gadbois L."/>
            <person name="Gearin G."/>
            <person name="Gearin C.R."/>
            <person name="Giannoukos G."/>
            <person name="Goode T."/>
            <person name="Graham J."/>
            <person name="Grandbois E."/>
            <person name="Grewal S."/>
            <person name="Gyaltsen K."/>
            <person name="Hafez N."/>
            <person name="Hagos B."/>
            <person name="Hall J."/>
            <person name="Henson C."/>
            <person name="Hollinger A."/>
            <person name="Honan T."/>
            <person name="Huard M.D."/>
            <person name="Hughes L."/>
            <person name="Hurhula B."/>
            <person name="Husby M.E."/>
            <person name="Kamat A."/>
            <person name="Kanga B."/>
            <person name="Kashin S."/>
            <person name="Khazanovich D."/>
            <person name="Kisner P."/>
            <person name="Lance K."/>
            <person name="Lara M."/>
            <person name="Lee W."/>
            <person name="Lennon N."/>
            <person name="Letendre F."/>
            <person name="LeVine R."/>
            <person name="Lipovsky A."/>
            <person name="Liu X."/>
            <person name="Liu J."/>
            <person name="Liu S."/>
            <person name="Lokyitsang T."/>
            <person name="Lokyitsang Y."/>
            <person name="Lubonja R."/>
            <person name="Lui A."/>
            <person name="MacDonald P."/>
            <person name="Magnisalis V."/>
            <person name="Maru K."/>
            <person name="Matthews C."/>
            <person name="McCusker W."/>
            <person name="McDonough S."/>
            <person name="Mehta T."/>
            <person name="Meldrim J."/>
            <person name="Meneus L."/>
            <person name="Mihai O."/>
            <person name="Mihalev A."/>
            <person name="Mihova T."/>
            <person name="Mittelman R."/>
            <person name="Mlenga V."/>
            <person name="Montmayeur A."/>
            <person name="Mulrain L."/>
            <person name="Navidi A."/>
            <person name="Naylor J."/>
            <person name="Negash T."/>
            <person name="Nguyen T."/>
            <person name="Nguyen N."/>
            <person name="Nicol R."/>
            <person name="Norbu C."/>
            <person name="Norbu N."/>
            <person name="Novod N."/>
            <person name="O'Neill B."/>
            <person name="Osman S."/>
            <person name="Markiewicz E."/>
            <person name="Oyono O.L."/>
            <person name="Patti C."/>
            <person name="Phunkhang P."/>
            <person name="Pierre F."/>
            <person name="Priest M."/>
            <person name="Raghuraman S."/>
            <person name="Rege F."/>
            <person name="Reyes R."/>
            <person name="Rise C."/>
            <person name="Rogov P."/>
            <person name="Ross K."/>
            <person name="Ryan E."/>
            <person name="Settipalli S."/>
            <person name="Shea T."/>
            <person name="Sherpa N."/>
            <person name="Shi L."/>
            <person name="Shih D."/>
            <person name="Sparrow T."/>
            <person name="Spaulding J."/>
            <person name="Stalker J."/>
            <person name="Stange-Thomann N."/>
            <person name="Stavropoulos S."/>
            <person name="Stone C."/>
            <person name="Strader C."/>
            <person name="Tesfaye S."/>
            <person name="Thomson T."/>
            <person name="Thoulutsang Y."/>
            <person name="Thoulutsang D."/>
            <person name="Topham K."/>
            <person name="Topping I."/>
            <person name="Tsamla T."/>
            <person name="Vassiliev H."/>
            <person name="Vo A."/>
            <person name="Wangchuk T."/>
            <person name="Wangdi T."/>
            <person name="Weiand M."/>
            <person name="Wilkinson J."/>
            <person name="Wilson A."/>
            <person name="Yadav S."/>
            <person name="Young G."/>
            <person name="Yu Q."/>
            <person name="Zembek L."/>
            <person name="Zhong D."/>
            <person name="Zimmer A."/>
            <person name="Zwirko Z."/>
            <person name="Jaffe D.B."/>
            <person name="Alvarez P."/>
            <person name="Brockman W."/>
            <person name="Butler J."/>
            <person name="Chin C."/>
            <person name="Gnerre S."/>
            <person name="Grabherr M."/>
            <person name="Kleber M."/>
            <person name="Mauceli E."/>
            <person name="MacCallum I."/>
        </authorList>
    </citation>
    <scope>NUCLEOTIDE SEQUENCE [LARGE SCALE GENOMIC DNA]</scope>
    <source>
        <strain evidence="8">Tucson 15010-1051.87</strain>
    </source>
</reference>
<feature type="region of interest" description="Disordered" evidence="6">
    <location>
        <begin position="451"/>
        <end position="472"/>
    </location>
</feature>
<evidence type="ECO:0000256" key="6">
    <source>
        <dbReference type="SAM" id="MobiDB-lite"/>
    </source>
</evidence>
<dbReference type="Proteomes" id="UP000008792">
    <property type="component" value="Unassembled WGS sequence"/>
</dbReference>
<feature type="repeat" description="TPR" evidence="5">
    <location>
        <begin position="301"/>
        <end position="334"/>
    </location>
</feature>
<feature type="repeat" description="TPR" evidence="5">
    <location>
        <begin position="267"/>
        <end position="300"/>
    </location>
</feature>
<feature type="compositionally biased region" description="Basic and acidic residues" evidence="6">
    <location>
        <begin position="152"/>
        <end position="163"/>
    </location>
</feature>
<feature type="repeat" description="TPR" evidence="5">
    <location>
        <begin position="232"/>
        <end position="265"/>
    </location>
</feature>
<dbReference type="SMART" id="SM00028">
    <property type="entry name" value="TPR"/>
    <property type="match status" value="3"/>
</dbReference>
<dbReference type="GO" id="GO:0006626">
    <property type="term" value="P:protein targeting to mitochondrion"/>
    <property type="evidence" value="ECO:0007669"/>
    <property type="project" value="TreeGrafter"/>
</dbReference>
<dbReference type="GO" id="GO:0005739">
    <property type="term" value="C:mitochondrion"/>
    <property type="evidence" value="ECO:0007669"/>
    <property type="project" value="TreeGrafter"/>
</dbReference>
<evidence type="ECO:0000313" key="7">
    <source>
        <dbReference type="EMBL" id="KRF83448.1"/>
    </source>
</evidence>
<feature type="compositionally biased region" description="Low complexity" evidence="6">
    <location>
        <begin position="456"/>
        <end position="472"/>
    </location>
</feature>
<name>A0A0Q9WG31_DROVI</name>
<dbReference type="FunCoup" id="A0A0Q9WG31">
    <property type="interactions" value="17"/>
</dbReference>
<dbReference type="Gene3D" id="1.25.40.10">
    <property type="entry name" value="Tetratricopeptide repeat domain"/>
    <property type="match status" value="1"/>
</dbReference>
<dbReference type="OrthoDB" id="2942533at2759"/>
<dbReference type="Pfam" id="PF00515">
    <property type="entry name" value="TPR_1"/>
    <property type="match status" value="1"/>
</dbReference>
<dbReference type="InterPro" id="IPR019734">
    <property type="entry name" value="TPR_rpt"/>
</dbReference>
<dbReference type="GO" id="GO:0031072">
    <property type="term" value="F:heat shock protein binding"/>
    <property type="evidence" value="ECO:0007669"/>
    <property type="project" value="TreeGrafter"/>
</dbReference>
<keyword evidence="4 5" id="KW-0802">TPR repeat</keyword>
<comment type="subcellular location">
    <subcellularLocation>
        <location evidence="1">Cytoplasm</location>
    </subcellularLocation>
</comment>
<dbReference type="EMBL" id="CH940650">
    <property type="protein sequence ID" value="KRF83448.1"/>
    <property type="molecule type" value="Genomic_DNA"/>
</dbReference>
<dbReference type="STRING" id="7244.A0A0Q9WG31"/>
<dbReference type="PROSITE" id="PS50005">
    <property type="entry name" value="TPR"/>
    <property type="match status" value="3"/>
</dbReference>
<evidence type="ECO:0000313" key="8">
    <source>
        <dbReference type="Proteomes" id="UP000008792"/>
    </source>
</evidence>
<evidence type="ECO:0000256" key="1">
    <source>
        <dbReference type="ARBA" id="ARBA00004496"/>
    </source>
</evidence>
<keyword evidence="8" id="KW-1185">Reference proteome</keyword>
<dbReference type="SMR" id="A0A0Q9WG31"/>
<dbReference type="AlphaFoldDB" id="A0A0Q9WG31"/>
<dbReference type="eggNOG" id="KOG1124">
    <property type="taxonomic scope" value="Eukaryota"/>
</dbReference>
<feature type="region of interest" description="Disordered" evidence="6">
    <location>
        <begin position="129"/>
        <end position="163"/>
    </location>
</feature>
<feature type="compositionally biased region" description="Low complexity" evidence="6">
    <location>
        <begin position="375"/>
        <end position="390"/>
    </location>
</feature>
<protein>
    <submittedName>
        <fullName evidence="7">Uncharacterized protein</fullName>
    </submittedName>
</protein>
<evidence type="ECO:0000256" key="2">
    <source>
        <dbReference type="ARBA" id="ARBA00022490"/>
    </source>
</evidence>
<keyword evidence="2" id="KW-0963">Cytoplasm</keyword>
<accession>A0A0Q9WG31</accession>
<dbReference type="GO" id="GO:0005829">
    <property type="term" value="C:cytosol"/>
    <property type="evidence" value="ECO:0007669"/>
    <property type="project" value="TreeGrafter"/>
</dbReference>
<dbReference type="InterPro" id="IPR011990">
    <property type="entry name" value="TPR-like_helical_dom_sf"/>
</dbReference>
<keyword evidence="3" id="KW-0677">Repeat</keyword>
<dbReference type="PANTHER" id="PTHR45984:SF1">
    <property type="entry name" value="SPAG1 AXONEMAL DYNEIN ASSEMBLY FACTOR"/>
    <property type="match status" value="1"/>
</dbReference>
<dbReference type="InParanoid" id="A0A0Q9WG31"/>
<dbReference type="PANTHER" id="PTHR45984">
    <property type="entry name" value="RNA (RNA) POLYMERASE II ASSOCIATED PROTEIN HOMOLOG"/>
    <property type="match status" value="1"/>
</dbReference>
<feature type="region of interest" description="Disordered" evidence="6">
    <location>
        <begin position="366"/>
        <end position="395"/>
    </location>
</feature>
<dbReference type="SUPFAM" id="SSF48452">
    <property type="entry name" value="TPR-like"/>
    <property type="match status" value="1"/>
</dbReference>
<evidence type="ECO:0000256" key="5">
    <source>
        <dbReference type="PROSITE-ProRule" id="PRU00339"/>
    </source>
</evidence>
<dbReference type="InterPro" id="IPR051982">
    <property type="entry name" value="CiliaryAsmbly_MitoImport"/>
</dbReference>
<proteinExistence type="predicted"/>
<evidence type="ECO:0000256" key="3">
    <source>
        <dbReference type="ARBA" id="ARBA00022737"/>
    </source>
</evidence>
<evidence type="ECO:0000256" key="4">
    <source>
        <dbReference type="ARBA" id="ARBA00022803"/>
    </source>
</evidence>
<organism evidence="7 8">
    <name type="scientific">Drosophila virilis</name>
    <name type="common">Fruit fly</name>
    <dbReference type="NCBI Taxonomy" id="7244"/>
    <lineage>
        <taxon>Eukaryota</taxon>
        <taxon>Metazoa</taxon>
        <taxon>Ecdysozoa</taxon>
        <taxon>Arthropoda</taxon>
        <taxon>Hexapoda</taxon>
        <taxon>Insecta</taxon>
        <taxon>Pterygota</taxon>
        <taxon>Neoptera</taxon>
        <taxon>Endopterygota</taxon>
        <taxon>Diptera</taxon>
        <taxon>Brachycera</taxon>
        <taxon>Muscomorpha</taxon>
        <taxon>Ephydroidea</taxon>
        <taxon>Drosophilidae</taxon>
        <taxon>Drosophila</taxon>
    </lineage>
</organism>
<gene>
    <name evidence="7" type="primary">Dvir\GJ26419</name>
    <name evidence="7" type="ORF">Dvir_GJ26419</name>
</gene>
<sequence>MEKSKTLLEKYQIPINHLDFAYVDKCQNAREMEKIVMILRSGEEGYFPDLTRCAEEKLKQLKPDSKLFRIEEQIRSSNVLDKQELKPIYDWTNDIKNKDSALNELKEESAELATDLPPVRKPCKIEIDKEESETQNAGQVPKPNAKPQLKSTNEERIKSTDYSKWDKYDPDEEILRMDLEEERSKEQAKIKLRKTETTTTKEEHIKCEKGAEEQRLQAQLKKLSQIEREQYAEKYRLRGNEYFKAKEYDNAIEEYTLAIVYDPAQAARAYNNRAVSYLKKKNYLAAIDDCEACLRLEPDNVKALLRLADANYGQGRRRESYGFYQRVLALEPNNISAKSAGRIASTVWRLAPAHATRMIIEELQSEKAAADNKPKTQAQPKPQPKQVQSEKPPKDYDLAELVKPNRVIKSKIACAAEALGGTLKTRNPVASAQKQQLQQMMQEVSTAQAELRLPQSNKSGNNNNKLLIQEIQ</sequence>